<dbReference type="AlphaFoldDB" id="A0A2G5B2U2"/>
<organism evidence="2 3">
    <name type="scientific">Coemansia reversa (strain ATCC 12441 / NRRL 1564)</name>
    <dbReference type="NCBI Taxonomy" id="763665"/>
    <lineage>
        <taxon>Eukaryota</taxon>
        <taxon>Fungi</taxon>
        <taxon>Fungi incertae sedis</taxon>
        <taxon>Zoopagomycota</taxon>
        <taxon>Kickxellomycotina</taxon>
        <taxon>Kickxellomycetes</taxon>
        <taxon>Kickxellales</taxon>
        <taxon>Kickxellaceae</taxon>
        <taxon>Coemansia</taxon>
    </lineage>
</organism>
<feature type="compositionally biased region" description="Basic and acidic residues" evidence="1">
    <location>
        <begin position="424"/>
        <end position="438"/>
    </location>
</feature>
<feature type="region of interest" description="Disordered" evidence="1">
    <location>
        <begin position="449"/>
        <end position="468"/>
    </location>
</feature>
<evidence type="ECO:0000313" key="2">
    <source>
        <dbReference type="EMBL" id="PIA13027.1"/>
    </source>
</evidence>
<sequence>MVSTIMSPIRGEVPDIVEVLSDSDKSDDYDSDDGEYEPLSGDDTSDESRDESDSEDKDEGTEPPLGPLAVSSIGFSGPSSTCNATTMSEMEMIQSTTVCNIGTAPNTCDVGISTEDMYTTASTQTDTTSDMLEQTQHGETSMDNATMVGIEMIMVYDDDSISDDEIRIDIIEDEEDSSCSATILLPQVPSPQTVTTQAPDNHINAETILTSDNSPSKTWAMSTAIVPYSHGYYGYSSHESAASSAEITPPSLALTPPAPARLRSLSEVPRLPTEMLRGTRGCYSTATSPQIRSALPLIIDTASSPMSSFFMPSSSPTSMIICLAGSRRAPDRTPSLLIVTYKNLAFPEQDRLRLRHKCAYEIPRPIMTHRTQHIRGDLLLAFGITLSLQNSSPGVNVAEPGRGGTPTPRTQGGDVPSPNMQGSRGEREMLPSRSDRSRSRAHNTLLSTRGHVRPNNRSRVIPLAALSP</sequence>
<name>A0A2G5B2U2_COERN</name>
<evidence type="ECO:0000313" key="3">
    <source>
        <dbReference type="Proteomes" id="UP000242474"/>
    </source>
</evidence>
<keyword evidence="3" id="KW-1185">Reference proteome</keyword>
<feature type="region of interest" description="Disordered" evidence="1">
    <location>
        <begin position="393"/>
        <end position="442"/>
    </location>
</feature>
<gene>
    <name evidence="2" type="ORF">COEREDRAFT_11845</name>
</gene>
<feature type="region of interest" description="Disordered" evidence="1">
    <location>
        <begin position="1"/>
        <end position="83"/>
    </location>
</feature>
<dbReference type="EMBL" id="KZ303550">
    <property type="protein sequence ID" value="PIA13027.1"/>
    <property type="molecule type" value="Genomic_DNA"/>
</dbReference>
<feature type="compositionally biased region" description="Polar residues" evidence="1">
    <location>
        <begin position="73"/>
        <end position="83"/>
    </location>
</feature>
<protein>
    <submittedName>
        <fullName evidence="2">Uncharacterized protein</fullName>
    </submittedName>
</protein>
<feature type="compositionally biased region" description="Acidic residues" evidence="1">
    <location>
        <begin position="43"/>
        <end position="61"/>
    </location>
</feature>
<proteinExistence type="predicted"/>
<dbReference type="Proteomes" id="UP000242474">
    <property type="component" value="Unassembled WGS sequence"/>
</dbReference>
<reference evidence="2 3" key="1">
    <citation type="journal article" date="2015" name="Genome Biol. Evol.">
        <title>Phylogenomic analyses indicate that early fungi evolved digesting cell walls of algal ancestors of land plants.</title>
        <authorList>
            <person name="Chang Y."/>
            <person name="Wang S."/>
            <person name="Sekimoto S."/>
            <person name="Aerts A.L."/>
            <person name="Choi C."/>
            <person name="Clum A."/>
            <person name="LaButti K.M."/>
            <person name="Lindquist E.A."/>
            <person name="Yee Ngan C."/>
            <person name="Ohm R.A."/>
            <person name="Salamov A.A."/>
            <person name="Grigoriev I.V."/>
            <person name="Spatafora J.W."/>
            <person name="Berbee M.L."/>
        </authorList>
    </citation>
    <scope>NUCLEOTIDE SEQUENCE [LARGE SCALE GENOMIC DNA]</scope>
    <source>
        <strain evidence="2 3">NRRL 1564</strain>
    </source>
</reference>
<evidence type="ECO:0000256" key="1">
    <source>
        <dbReference type="SAM" id="MobiDB-lite"/>
    </source>
</evidence>
<accession>A0A2G5B2U2</accession>